<proteinExistence type="inferred from homology"/>
<dbReference type="PANTHER" id="PTHR18964">
    <property type="entry name" value="ROK (REPRESSOR, ORF, KINASE) FAMILY"/>
    <property type="match status" value="1"/>
</dbReference>
<gene>
    <name evidence="3" type="ORF">EHYA_00765</name>
</gene>
<dbReference type="InterPro" id="IPR049874">
    <property type="entry name" value="ROK_cs"/>
</dbReference>
<dbReference type="PROSITE" id="PS01125">
    <property type="entry name" value="ROK"/>
    <property type="match status" value="1"/>
</dbReference>
<dbReference type="Proteomes" id="UP000286931">
    <property type="component" value="Unassembled WGS sequence"/>
</dbReference>
<sequence length="334" mass="33059">MTDPGWPRIGVDIGGTKIAVGLVHRDGGVTDRRVRATPAAAGADRVLATVIDLVRELAPAAACVGIGAPGAVDVRTGTVRFATDLLPGWAGTPVGGTVESATGLRTLVDNDVNVLALGELRRGAAIGNDAVLYVSVGTGVGGALALGGRIVRGARGVTGELGHLSVAGPVSARRCGCGRTGHLEAVASGPAIEAAYGAPGPDLREIARRAHAGEARAGAVITGAAVALGRTLGGLVSALDPRALVLGGGVSGIGPLFTDPLADALRAEVLPPLRTIPVLTAGLGLDAPLVGAALLPEDLADPVRGRDPVSAVPGPDDAVDEPGGNHNSCRAKRI</sequence>
<evidence type="ECO:0000313" key="4">
    <source>
        <dbReference type="Proteomes" id="UP000286931"/>
    </source>
</evidence>
<dbReference type="AlphaFoldDB" id="A0A401YEU4"/>
<dbReference type="InterPro" id="IPR000600">
    <property type="entry name" value="ROK"/>
</dbReference>
<comment type="similarity">
    <text evidence="1">Belongs to the ROK (NagC/XylR) family.</text>
</comment>
<dbReference type="PANTHER" id="PTHR18964:SF149">
    <property type="entry name" value="BIFUNCTIONAL UDP-N-ACETYLGLUCOSAMINE 2-EPIMERASE_N-ACETYLMANNOSAMINE KINASE"/>
    <property type="match status" value="1"/>
</dbReference>
<evidence type="ECO:0000256" key="1">
    <source>
        <dbReference type="ARBA" id="ARBA00006479"/>
    </source>
</evidence>
<dbReference type="Pfam" id="PF00480">
    <property type="entry name" value="ROK"/>
    <property type="match status" value="1"/>
</dbReference>
<accession>A0A401YEU4</accession>
<organism evidence="3 4">
    <name type="scientific">Embleya hyalina</name>
    <dbReference type="NCBI Taxonomy" id="516124"/>
    <lineage>
        <taxon>Bacteria</taxon>
        <taxon>Bacillati</taxon>
        <taxon>Actinomycetota</taxon>
        <taxon>Actinomycetes</taxon>
        <taxon>Kitasatosporales</taxon>
        <taxon>Streptomycetaceae</taxon>
        <taxon>Embleya</taxon>
    </lineage>
</organism>
<feature type="region of interest" description="Disordered" evidence="2">
    <location>
        <begin position="301"/>
        <end position="334"/>
    </location>
</feature>
<dbReference type="OrthoDB" id="9810372at2"/>
<name>A0A401YEU4_9ACTN</name>
<dbReference type="GO" id="GO:0016301">
    <property type="term" value="F:kinase activity"/>
    <property type="evidence" value="ECO:0007669"/>
    <property type="project" value="UniProtKB-KW"/>
</dbReference>
<reference evidence="3 4" key="1">
    <citation type="submission" date="2018-12" db="EMBL/GenBank/DDBJ databases">
        <title>Draft genome sequence of Embleya hyalina NBRC 13850T.</title>
        <authorList>
            <person name="Komaki H."/>
            <person name="Hosoyama A."/>
            <person name="Kimura A."/>
            <person name="Ichikawa N."/>
            <person name="Tamura T."/>
        </authorList>
    </citation>
    <scope>NUCLEOTIDE SEQUENCE [LARGE SCALE GENOMIC DNA]</scope>
    <source>
        <strain evidence="3 4">NBRC 13850</strain>
    </source>
</reference>
<keyword evidence="3" id="KW-0808">Transferase</keyword>
<dbReference type="RefSeq" id="WP_126635393.1">
    <property type="nucleotide sequence ID" value="NZ_BIFH01000013.1"/>
</dbReference>
<dbReference type="SUPFAM" id="SSF53067">
    <property type="entry name" value="Actin-like ATPase domain"/>
    <property type="match status" value="1"/>
</dbReference>
<dbReference type="Gene3D" id="3.30.420.40">
    <property type="match status" value="2"/>
</dbReference>
<comment type="caution">
    <text evidence="3">The sequence shown here is derived from an EMBL/GenBank/DDBJ whole genome shotgun (WGS) entry which is preliminary data.</text>
</comment>
<evidence type="ECO:0000313" key="3">
    <source>
        <dbReference type="EMBL" id="GCD93122.1"/>
    </source>
</evidence>
<dbReference type="EMBL" id="BIFH01000013">
    <property type="protein sequence ID" value="GCD93122.1"/>
    <property type="molecule type" value="Genomic_DNA"/>
</dbReference>
<evidence type="ECO:0000256" key="2">
    <source>
        <dbReference type="SAM" id="MobiDB-lite"/>
    </source>
</evidence>
<dbReference type="InterPro" id="IPR043129">
    <property type="entry name" value="ATPase_NBD"/>
</dbReference>
<keyword evidence="3" id="KW-0418">Kinase</keyword>
<keyword evidence="4" id="KW-1185">Reference proteome</keyword>
<protein>
    <submittedName>
        <fullName evidence="3">Glucokinase</fullName>
    </submittedName>
</protein>